<dbReference type="GO" id="GO:0000785">
    <property type="term" value="C:chromatin"/>
    <property type="evidence" value="ECO:0007669"/>
    <property type="project" value="TreeGrafter"/>
</dbReference>
<dbReference type="Proteomes" id="UP000031443">
    <property type="component" value="Unassembled WGS sequence"/>
</dbReference>
<evidence type="ECO:0000256" key="6">
    <source>
        <dbReference type="PROSITE-ProRule" id="PRU00201"/>
    </source>
</evidence>
<dbReference type="AlphaFoldDB" id="M7B689"/>
<dbReference type="Pfam" id="PF00907">
    <property type="entry name" value="T-box"/>
    <property type="match status" value="2"/>
</dbReference>
<reference evidence="9" key="1">
    <citation type="journal article" date="2013" name="Nat. Genet.">
        <title>The draft genomes of soft-shell turtle and green sea turtle yield insights into the development and evolution of the turtle-specific body plan.</title>
        <authorList>
            <person name="Wang Z."/>
            <person name="Pascual-Anaya J."/>
            <person name="Zadissa A."/>
            <person name="Li W."/>
            <person name="Niimura Y."/>
            <person name="Huang Z."/>
            <person name="Li C."/>
            <person name="White S."/>
            <person name="Xiong Z."/>
            <person name="Fang D."/>
            <person name="Wang B."/>
            <person name="Ming Y."/>
            <person name="Chen Y."/>
            <person name="Zheng Y."/>
            <person name="Kuraku S."/>
            <person name="Pignatelli M."/>
            <person name="Herrero J."/>
            <person name="Beal K."/>
            <person name="Nozawa M."/>
            <person name="Li Q."/>
            <person name="Wang J."/>
            <person name="Zhang H."/>
            <person name="Yu L."/>
            <person name="Shigenobu S."/>
            <person name="Wang J."/>
            <person name="Liu J."/>
            <person name="Flicek P."/>
            <person name="Searle S."/>
            <person name="Wang J."/>
            <person name="Kuratani S."/>
            <person name="Yin Y."/>
            <person name="Aken B."/>
            <person name="Zhang G."/>
            <person name="Irie N."/>
        </authorList>
    </citation>
    <scope>NUCLEOTIDE SEQUENCE [LARGE SCALE GENOMIC DNA]</scope>
</reference>
<name>M7B689_CHEMY</name>
<dbReference type="PANTHER" id="PTHR11267:SF195">
    <property type="entry name" value="OPTOMOTOR-BLIND-RELATED-GENE-1, ISOFORM A"/>
    <property type="match status" value="1"/>
</dbReference>
<evidence type="ECO:0000256" key="2">
    <source>
        <dbReference type="ARBA" id="ARBA00023015"/>
    </source>
</evidence>
<comment type="caution">
    <text evidence="6">Lacks conserved residue(s) required for the propagation of feature annotation.</text>
</comment>
<dbReference type="PANTHER" id="PTHR11267">
    <property type="entry name" value="T-BOX PROTEIN-RELATED"/>
    <property type="match status" value="1"/>
</dbReference>
<keyword evidence="2" id="KW-0805">Transcription regulation</keyword>
<evidence type="ECO:0000256" key="5">
    <source>
        <dbReference type="ARBA" id="ARBA00023242"/>
    </source>
</evidence>
<dbReference type="GO" id="GO:0000981">
    <property type="term" value="F:DNA-binding transcription factor activity, RNA polymerase II-specific"/>
    <property type="evidence" value="ECO:0007669"/>
    <property type="project" value="TreeGrafter"/>
</dbReference>
<dbReference type="InterPro" id="IPR001699">
    <property type="entry name" value="TF_T-box"/>
</dbReference>
<dbReference type="PROSITE" id="PS50252">
    <property type="entry name" value="TBOX_3"/>
    <property type="match status" value="1"/>
</dbReference>
<comment type="subcellular location">
    <subcellularLocation>
        <location evidence="1 6">Nucleus</location>
    </subcellularLocation>
</comment>
<evidence type="ECO:0000256" key="1">
    <source>
        <dbReference type="ARBA" id="ARBA00004123"/>
    </source>
</evidence>
<dbReference type="EMBL" id="KB568115">
    <property type="protein sequence ID" value="EMP27678.1"/>
    <property type="molecule type" value="Genomic_DNA"/>
</dbReference>
<dbReference type="SUPFAM" id="SSF49417">
    <property type="entry name" value="p53-like transcription factors"/>
    <property type="match status" value="1"/>
</dbReference>
<dbReference type="GO" id="GO:0000978">
    <property type="term" value="F:RNA polymerase II cis-regulatory region sequence-specific DNA binding"/>
    <property type="evidence" value="ECO:0007669"/>
    <property type="project" value="InterPro"/>
</dbReference>
<keyword evidence="3 6" id="KW-0238">DNA-binding</keyword>
<feature type="domain" description="T-box" evidence="7">
    <location>
        <begin position="142"/>
        <end position="276"/>
    </location>
</feature>
<dbReference type="Gene3D" id="2.60.40.820">
    <property type="entry name" value="Transcription factor, T-box"/>
    <property type="match status" value="2"/>
</dbReference>
<evidence type="ECO:0000256" key="3">
    <source>
        <dbReference type="ARBA" id="ARBA00023125"/>
    </source>
</evidence>
<dbReference type="STRING" id="8469.M7B689"/>
<keyword evidence="5 6" id="KW-0539">Nucleus</keyword>
<dbReference type="InterPro" id="IPR018186">
    <property type="entry name" value="TF_T-box_CS"/>
</dbReference>
<dbReference type="GO" id="GO:0045893">
    <property type="term" value="P:positive regulation of DNA-templated transcription"/>
    <property type="evidence" value="ECO:0007669"/>
    <property type="project" value="InterPro"/>
</dbReference>
<dbReference type="InterPro" id="IPR036960">
    <property type="entry name" value="T-box_sf"/>
</dbReference>
<keyword evidence="4" id="KW-0804">Transcription</keyword>
<evidence type="ECO:0000313" key="9">
    <source>
        <dbReference type="Proteomes" id="UP000031443"/>
    </source>
</evidence>
<dbReference type="InterPro" id="IPR046360">
    <property type="entry name" value="T-box_DNA-bd"/>
</dbReference>
<dbReference type="PROSITE" id="PS01283">
    <property type="entry name" value="TBOX_1"/>
    <property type="match status" value="1"/>
</dbReference>
<sequence length="360" mass="39343">MLLTEALSAVGVERLHERAYSSAGAMVQLCRSYRRLLFPGTSPGSLAPPSPTPPGSLCQAVAFRTCLAYTFLPASLSVLTSDGGPFASGPDWGSPMGAPCLLGPLPACGRFGVPAGEGAAGLGDSIQPARKNQHVSNVSVQLEMRSLWEEFNSLGTEMIVTKAGRRMFPTFQVKLSGLDPLADYVLLMDFMPLDDKRYSMALLWHTQIILNSMHRYQPRFHVVYVDPRRDSERFAHENFKSFTFAETQFMAVTAYQNHRITQLKIASNPFAKGFRDCEPDDWPGASGPLLGTLAHTRGTGPSSQLKDMQKGLGAPLYKPLSYHSMYVGAKPRVTPYPLPASLHPFNVYSASPPALNYGQQ</sequence>
<protein>
    <submittedName>
        <fullName evidence="8">T-box transcription factor TBX10</fullName>
    </submittedName>
</protein>
<gene>
    <name evidence="8" type="ORF">UY3_15233</name>
</gene>
<evidence type="ECO:0000256" key="4">
    <source>
        <dbReference type="ARBA" id="ARBA00023163"/>
    </source>
</evidence>
<dbReference type="GO" id="GO:0001708">
    <property type="term" value="P:cell fate specification"/>
    <property type="evidence" value="ECO:0007669"/>
    <property type="project" value="TreeGrafter"/>
</dbReference>
<dbReference type="SMART" id="SM00425">
    <property type="entry name" value="TBOX"/>
    <property type="match status" value="1"/>
</dbReference>
<evidence type="ECO:0000259" key="7">
    <source>
        <dbReference type="PROSITE" id="PS50252"/>
    </source>
</evidence>
<dbReference type="GO" id="GO:0005634">
    <property type="term" value="C:nucleus"/>
    <property type="evidence" value="ECO:0007669"/>
    <property type="project" value="UniProtKB-SubCell"/>
</dbReference>
<evidence type="ECO:0000313" key="8">
    <source>
        <dbReference type="EMBL" id="EMP27678.1"/>
    </source>
</evidence>
<accession>M7B689</accession>
<dbReference type="InterPro" id="IPR008967">
    <property type="entry name" value="p53-like_TF_DNA-bd_sf"/>
</dbReference>
<organism evidence="8 9">
    <name type="scientific">Chelonia mydas</name>
    <name type="common">Green sea-turtle</name>
    <name type="synonym">Chelonia agassizi</name>
    <dbReference type="NCBI Taxonomy" id="8469"/>
    <lineage>
        <taxon>Eukaryota</taxon>
        <taxon>Metazoa</taxon>
        <taxon>Chordata</taxon>
        <taxon>Craniata</taxon>
        <taxon>Vertebrata</taxon>
        <taxon>Euteleostomi</taxon>
        <taxon>Archelosauria</taxon>
        <taxon>Testudinata</taxon>
        <taxon>Testudines</taxon>
        <taxon>Cryptodira</taxon>
        <taxon>Durocryptodira</taxon>
        <taxon>Americhelydia</taxon>
        <taxon>Chelonioidea</taxon>
        <taxon>Cheloniidae</taxon>
        <taxon>Chelonia</taxon>
    </lineage>
</organism>
<proteinExistence type="predicted"/>
<keyword evidence="9" id="KW-1185">Reference proteome</keyword>